<proteinExistence type="inferred from homology"/>
<reference evidence="11" key="1">
    <citation type="journal article" date="2019" name="Int. J. Syst. Evol. Microbiol.">
        <title>The Global Catalogue of Microorganisms (GCM) 10K type strain sequencing project: providing services to taxonomists for standard genome sequencing and annotation.</title>
        <authorList>
            <consortium name="The Broad Institute Genomics Platform"/>
            <consortium name="The Broad Institute Genome Sequencing Center for Infectious Disease"/>
            <person name="Wu L."/>
            <person name="Ma J."/>
        </authorList>
    </citation>
    <scope>NUCLEOTIDE SEQUENCE [LARGE SCALE GENOMIC DNA]</scope>
    <source>
        <strain evidence="11">DT92</strain>
    </source>
</reference>
<gene>
    <name evidence="10" type="ORF">ACFSJT_20030</name>
</gene>
<evidence type="ECO:0000256" key="6">
    <source>
        <dbReference type="ARBA" id="ARBA00023002"/>
    </source>
</evidence>
<dbReference type="InterPro" id="IPR029479">
    <property type="entry name" value="Nitroreductase"/>
</dbReference>
<evidence type="ECO:0000313" key="11">
    <source>
        <dbReference type="Proteomes" id="UP001597344"/>
    </source>
</evidence>
<dbReference type="CDD" id="cd02135">
    <property type="entry name" value="YdjA-like"/>
    <property type="match status" value="1"/>
</dbReference>
<evidence type="ECO:0000259" key="9">
    <source>
        <dbReference type="Pfam" id="PF00881"/>
    </source>
</evidence>
<comment type="similarity">
    <text evidence="2 8">Belongs to the nitroreductase family.</text>
</comment>
<dbReference type="Pfam" id="PF00881">
    <property type="entry name" value="Nitroreductase"/>
    <property type="match status" value="1"/>
</dbReference>
<feature type="domain" description="Nitroreductase" evidence="9">
    <location>
        <begin position="10"/>
        <end position="168"/>
    </location>
</feature>
<evidence type="ECO:0000256" key="2">
    <source>
        <dbReference type="ARBA" id="ARBA00007118"/>
    </source>
</evidence>
<organism evidence="10 11">
    <name type="scientific">Aquimarina celericrescens</name>
    <dbReference type="NCBI Taxonomy" id="1964542"/>
    <lineage>
        <taxon>Bacteria</taxon>
        <taxon>Pseudomonadati</taxon>
        <taxon>Bacteroidota</taxon>
        <taxon>Flavobacteriia</taxon>
        <taxon>Flavobacteriales</taxon>
        <taxon>Flavobacteriaceae</taxon>
        <taxon>Aquimarina</taxon>
    </lineage>
</organism>
<sequence>MIHTNIHDIIKNRRSVFPAQYNDVPVSKEFIKLLLDHANWAPTHRLTQPWRFKVVQGEAKDKLGEFLSNTYTDITPDADFSPFKHKKIFNNCKSASAMIAICMQRDPKERIPEWEEIASTAMAVQNMWLLCSAHGVGCYWSSPKLINYMHDFFDFEEGERCLGFFYLGNYDLEENLISKRSPIEDKTEWLD</sequence>
<evidence type="ECO:0000313" key="10">
    <source>
        <dbReference type="EMBL" id="MFD2189100.1"/>
    </source>
</evidence>
<dbReference type="Gene3D" id="3.40.109.10">
    <property type="entry name" value="NADH Oxidase"/>
    <property type="match status" value="1"/>
</dbReference>
<evidence type="ECO:0000256" key="3">
    <source>
        <dbReference type="ARBA" id="ARBA00022630"/>
    </source>
</evidence>
<dbReference type="PANTHER" id="PTHR43821">
    <property type="entry name" value="NAD(P)H NITROREDUCTASE YDJA-RELATED"/>
    <property type="match status" value="1"/>
</dbReference>
<dbReference type="Proteomes" id="UP001597344">
    <property type="component" value="Unassembled WGS sequence"/>
</dbReference>
<name>A0ABW5B312_9FLAO</name>
<keyword evidence="7 8" id="KW-0520">NAD</keyword>
<dbReference type="RefSeq" id="WP_378322137.1">
    <property type="nucleotide sequence ID" value="NZ_JBHUHY010000034.1"/>
</dbReference>
<dbReference type="EC" id="1.-.-.-" evidence="8"/>
<dbReference type="InterPro" id="IPR000415">
    <property type="entry name" value="Nitroreductase-like"/>
</dbReference>
<evidence type="ECO:0000256" key="7">
    <source>
        <dbReference type="ARBA" id="ARBA00023027"/>
    </source>
</evidence>
<evidence type="ECO:0000256" key="8">
    <source>
        <dbReference type="PIRNR" id="PIRNR000232"/>
    </source>
</evidence>
<evidence type="ECO:0000256" key="5">
    <source>
        <dbReference type="ARBA" id="ARBA00022857"/>
    </source>
</evidence>
<evidence type="ECO:0000256" key="1">
    <source>
        <dbReference type="ARBA" id="ARBA00001917"/>
    </source>
</evidence>
<keyword evidence="11" id="KW-1185">Reference proteome</keyword>
<dbReference type="InterPro" id="IPR026021">
    <property type="entry name" value="YdjA-like"/>
</dbReference>
<keyword evidence="4 8" id="KW-0288">FMN</keyword>
<dbReference type="SUPFAM" id="SSF55469">
    <property type="entry name" value="FMN-dependent nitroreductase-like"/>
    <property type="match status" value="1"/>
</dbReference>
<accession>A0ABW5B312</accession>
<comment type="cofactor">
    <cofactor evidence="1 8">
        <name>FMN</name>
        <dbReference type="ChEBI" id="CHEBI:58210"/>
    </cofactor>
</comment>
<evidence type="ECO:0000256" key="4">
    <source>
        <dbReference type="ARBA" id="ARBA00022643"/>
    </source>
</evidence>
<protein>
    <recommendedName>
        <fullName evidence="8">Putative NAD(P)H nitroreductase</fullName>
        <ecNumber evidence="8">1.-.-.-</ecNumber>
    </recommendedName>
</protein>
<dbReference type="PANTHER" id="PTHR43821:SF1">
    <property type="entry name" value="NAD(P)H NITROREDUCTASE YDJA-RELATED"/>
    <property type="match status" value="1"/>
</dbReference>
<keyword evidence="5 8" id="KW-0521">NADP</keyword>
<dbReference type="PIRSF" id="PIRSF000232">
    <property type="entry name" value="YdjA"/>
    <property type="match status" value="1"/>
</dbReference>
<comment type="caution">
    <text evidence="10">The sequence shown here is derived from an EMBL/GenBank/DDBJ whole genome shotgun (WGS) entry which is preliminary data.</text>
</comment>
<dbReference type="EMBL" id="JBHUHY010000034">
    <property type="protein sequence ID" value="MFD2189100.1"/>
    <property type="molecule type" value="Genomic_DNA"/>
</dbReference>
<keyword evidence="3 8" id="KW-0285">Flavoprotein</keyword>
<dbReference type="InterPro" id="IPR052530">
    <property type="entry name" value="NAD(P)H_nitroreductase"/>
</dbReference>
<keyword evidence="6 8" id="KW-0560">Oxidoreductase</keyword>